<comment type="caution">
    <text evidence="2">The sequence shown here is derived from an EMBL/GenBank/DDBJ whole genome shotgun (WGS) entry which is preliminary data.</text>
</comment>
<organism evidence="2 3">
    <name type="scientific">Aurantimonas marianensis</name>
    <dbReference type="NCBI Taxonomy" id="2920428"/>
    <lineage>
        <taxon>Bacteria</taxon>
        <taxon>Pseudomonadati</taxon>
        <taxon>Pseudomonadota</taxon>
        <taxon>Alphaproteobacteria</taxon>
        <taxon>Hyphomicrobiales</taxon>
        <taxon>Aurantimonadaceae</taxon>
        <taxon>Aurantimonas</taxon>
    </lineage>
</organism>
<sequence>MVKLPSDRLLALLTREIDVFEIAIKENKPVKATSDRSRARRPKAGTGTSTGAGAGTGTDRAQEFATAKERLDILVQMTRTLEKLLELRRLEMLAAQGGAEDEAETARLREELLNRLRSLDARRRAGPALFDAATGAFAGDAAVQIGEARDADEQAGVPPGSG</sequence>
<feature type="region of interest" description="Disordered" evidence="1">
    <location>
        <begin position="31"/>
        <end position="59"/>
    </location>
</feature>
<dbReference type="EMBL" id="JALHBS010000035">
    <property type="protein sequence ID" value="MCP3054855.1"/>
    <property type="molecule type" value="Genomic_DNA"/>
</dbReference>
<dbReference type="Proteomes" id="UP001155220">
    <property type="component" value="Unassembled WGS sequence"/>
</dbReference>
<dbReference type="AlphaFoldDB" id="A0A9X2H3A3"/>
<evidence type="ECO:0000313" key="3">
    <source>
        <dbReference type="Proteomes" id="UP001155220"/>
    </source>
</evidence>
<protein>
    <submittedName>
        <fullName evidence="2">Uncharacterized protein</fullName>
    </submittedName>
</protein>
<dbReference type="RefSeq" id="WP_253963719.1">
    <property type="nucleotide sequence ID" value="NZ_JALHBS010000035.1"/>
</dbReference>
<evidence type="ECO:0000256" key="1">
    <source>
        <dbReference type="SAM" id="MobiDB-lite"/>
    </source>
</evidence>
<keyword evidence="3" id="KW-1185">Reference proteome</keyword>
<accession>A0A9X2H3A3</accession>
<name>A0A9X2H3A3_9HYPH</name>
<gene>
    <name evidence="2" type="ORF">MJ956_06785</name>
</gene>
<evidence type="ECO:0000313" key="2">
    <source>
        <dbReference type="EMBL" id="MCP3054855.1"/>
    </source>
</evidence>
<proteinExistence type="predicted"/>
<reference evidence="2" key="1">
    <citation type="submission" date="2022-03" db="EMBL/GenBank/DDBJ databases">
        <title>Aurantimonas Liuensis sp. Nov., isolated from the hadal seawater of the Mariana Trench.</title>
        <authorList>
            <person name="Liu R."/>
        </authorList>
    </citation>
    <scope>NUCLEOTIDE SEQUENCE</scope>
    <source>
        <strain evidence="2">LRZ36</strain>
    </source>
</reference>